<name>A0A5M8Q1Z8_9LECA</name>
<evidence type="ECO:0000313" key="2">
    <source>
        <dbReference type="Proteomes" id="UP000324767"/>
    </source>
</evidence>
<sequence>MISVDFLESRDDSWKAWLAAKLSFNDRVDYNSVNCGSLQPDVRMVRWAEYPSIPTMVRFCDLVKLAALISFDGWRGWNCAFDHENILAVHHRGFIVAHNSAIQQSLDMEAVYVYFLPGAICVNGERRERIYGYTTVDKGSPSPQHSKDHYQPINICPALSLRSYAKYPSDDVAIHQDVLIEDQVSISSPLTCISAALGSLHVTNGCDHSYYKEFGQLEGFRSLEHQKRIVKQGIFTGDLLRESDGTALICYLQAVDQNDYGQWVACGLGLNNTHLSILQRNTCLQCTCAMAEEGFHALERDRRWGKVCVIPGRLKDEPMD</sequence>
<organism evidence="1 2">
    <name type="scientific">Lasallia pustulata</name>
    <dbReference type="NCBI Taxonomy" id="136370"/>
    <lineage>
        <taxon>Eukaryota</taxon>
        <taxon>Fungi</taxon>
        <taxon>Dikarya</taxon>
        <taxon>Ascomycota</taxon>
        <taxon>Pezizomycotina</taxon>
        <taxon>Lecanoromycetes</taxon>
        <taxon>OSLEUM clade</taxon>
        <taxon>Umbilicariomycetidae</taxon>
        <taxon>Umbilicariales</taxon>
        <taxon>Umbilicariaceae</taxon>
        <taxon>Lasallia</taxon>
    </lineage>
</organism>
<protein>
    <submittedName>
        <fullName evidence="1">Uncharacterized protein</fullName>
    </submittedName>
</protein>
<evidence type="ECO:0000313" key="1">
    <source>
        <dbReference type="EMBL" id="KAA6415430.1"/>
    </source>
</evidence>
<dbReference type="EMBL" id="VXIT01000001">
    <property type="protein sequence ID" value="KAA6415430.1"/>
    <property type="molecule type" value="Genomic_DNA"/>
</dbReference>
<gene>
    <name evidence="1" type="ORF">FRX48_00145</name>
</gene>
<dbReference type="AlphaFoldDB" id="A0A5M8Q1Z8"/>
<reference evidence="1 2" key="1">
    <citation type="submission" date="2019-09" db="EMBL/GenBank/DDBJ databases">
        <title>The hologenome of the rock-dwelling lichen Lasallia pustulata.</title>
        <authorList>
            <person name="Greshake Tzovaras B."/>
            <person name="Segers F."/>
            <person name="Bicker A."/>
            <person name="Dal Grande F."/>
            <person name="Otte J."/>
            <person name="Hankeln T."/>
            <person name="Schmitt I."/>
            <person name="Ebersberger I."/>
        </authorList>
    </citation>
    <scope>NUCLEOTIDE SEQUENCE [LARGE SCALE GENOMIC DNA]</scope>
    <source>
        <strain evidence="1">A1-1</strain>
    </source>
</reference>
<accession>A0A5M8Q1Z8</accession>
<dbReference type="Proteomes" id="UP000324767">
    <property type="component" value="Unassembled WGS sequence"/>
</dbReference>
<comment type="caution">
    <text evidence="1">The sequence shown here is derived from an EMBL/GenBank/DDBJ whole genome shotgun (WGS) entry which is preliminary data.</text>
</comment>
<proteinExistence type="predicted"/>